<proteinExistence type="predicted"/>
<feature type="region of interest" description="Disordered" evidence="1">
    <location>
        <begin position="329"/>
        <end position="352"/>
    </location>
</feature>
<reference evidence="2" key="1">
    <citation type="submission" date="2020-05" db="EMBL/GenBank/DDBJ databases">
        <title>Mycena genomes resolve the evolution of fungal bioluminescence.</title>
        <authorList>
            <person name="Tsai I.J."/>
        </authorList>
    </citation>
    <scope>NUCLEOTIDE SEQUENCE</scope>
    <source>
        <strain evidence="2">110903Hualien_Pintung</strain>
    </source>
</reference>
<keyword evidence="3" id="KW-1185">Reference proteome</keyword>
<evidence type="ECO:0000313" key="2">
    <source>
        <dbReference type="EMBL" id="KAF7302493.1"/>
    </source>
</evidence>
<dbReference type="OrthoDB" id="2931622at2759"/>
<evidence type="ECO:0000313" key="3">
    <source>
        <dbReference type="Proteomes" id="UP000613580"/>
    </source>
</evidence>
<evidence type="ECO:0000256" key="1">
    <source>
        <dbReference type="SAM" id="MobiDB-lite"/>
    </source>
</evidence>
<organism evidence="2 3">
    <name type="scientific">Mycena chlorophos</name>
    <name type="common">Agaric fungus</name>
    <name type="synonym">Agaricus chlorophos</name>
    <dbReference type="NCBI Taxonomy" id="658473"/>
    <lineage>
        <taxon>Eukaryota</taxon>
        <taxon>Fungi</taxon>
        <taxon>Dikarya</taxon>
        <taxon>Basidiomycota</taxon>
        <taxon>Agaricomycotina</taxon>
        <taxon>Agaricomycetes</taxon>
        <taxon>Agaricomycetidae</taxon>
        <taxon>Agaricales</taxon>
        <taxon>Marasmiineae</taxon>
        <taxon>Mycenaceae</taxon>
        <taxon>Mycena</taxon>
    </lineage>
</organism>
<dbReference type="Proteomes" id="UP000613580">
    <property type="component" value="Unassembled WGS sequence"/>
</dbReference>
<accession>A0A8H6W5H3</accession>
<comment type="caution">
    <text evidence="2">The sequence shown here is derived from an EMBL/GenBank/DDBJ whole genome shotgun (WGS) entry which is preliminary data.</text>
</comment>
<sequence>MAWVPAKHNPKELRLEIPRPPGNLAPLFAAAHQSPQDIDELLVPHLLDPALPAALAFMMQGTITQRVTPPLYWGGEPVVPQNSYLTCMVHATMIGRAFSLLSKPTPPPEDKTVDDIAEAAAQLPTELKLLVYAFYIPMQEQRRALWRHGLTPVLIIALMSGPDPEPPSRVAAAILVLACWTAIASARPKIIGRGSDYVWYFSSYTDEQWGLEQLKHSILETKKLPRENWDAGTLAAKYKSQAMVHKEGDVIPSSEYVPLECITMLDAAREHVHWATEDLTSREVVDMTLAALEQSAQAASKGAAKKRNWDMLLGGAFKEWDKKYTEEWVQPRTNRSTKVKSSRRRSREPKDGAAFFGGLVPL</sequence>
<dbReference type="AlphaFoldDB" id="A0A8H6W5H3"/>
<name>A0A8H6W5H3_MYCCL</name>
<gene>
    <name evidence="2" type="ORF">HMN09_00883600</name>
</gene>
<dbReference type="EMBL" id="JACAZE010000012">
    <property type="protein sequence ID" value="KAF7302493.1"/>
    <property type="molecule type" value="Genomic_DNA"/>
</dbReference>
<feature type="compositionally biased region" description="Basic residues" evidence="1">
    <location>
        <begin position="335"/>
        <end position="347"/>
    </location>
</feature>
<protein>
    <submittedName>
        <fullName evidence="2">Uncharacterized protein</fullName>
    </submittedName>
</protein>